<keyword evidence="4" id="KW-1185">Reference proteome</keyword>
<protein>
    <submittedName>
        <fullName evidence="3">Nucleoside diphosphate kinase regulator</fullName>
    </submittedName>
</protein>
<evidence type="ECO:0000259" key="2">
    <source>
        <dbReference type="Pfam" id="PF14760"/>
    </source>
</evidence>
<feature type="domain" description="Regulator of nucleoside diphosphate kinase N-terminal" evidence="2">
    <location>
        <begin position="11"/>
        <end position="50"/>
    </location>
</feature>
<dbReference type="InterPro" id="IPR036953">
    <property type="entry name" value="GreA/GreB_C_sf"/>
</dbReference>
<comment type="caution">
    <text evidence="3">The sequence shown here is derived from an EMBL/GenBank/DDBJ whole genome shotgun (WGS) entry which is preliminary data.</text>
</comment>
<dbReference type="PANTHER" id="PTHR30437">
    <property type="entry name" value="TRANSCRIPTION ELONGATION FACTOR GREA"/>
    <property type="match status" value="1"/>
</dbReference>
<dbReference type="RefSeq" id="WP_080918573.1">
    <property type="nucleotide sequence ID" value="NZ_MDET01000006.1"/>
</dbReference>
<reference evidence="3 4" key="1">
    <citation type="journal article" date="2016" name="Int. J. Syst. Evol. Microbiol.">
        <title>Pseudaminobacter manganicus sp. nov., isolated from sludge of a manganese mine.</title>
        <authorList>
            <person name="Li J."/>
            <person name="Huang J."/>
            <person name="Liao S."/>
            <person name="Wang G."/>
        </authorList>
    </citation>
    <scope>NUCLEOTIDE SEQUENCE [LARGE SCALE GENOMIC DNA]</scope>
    <source>
        <strain evidence="3 4">JH-7</strain>
    </source>
</reference>
<dbReference type="NCBIfam" id="NF004396">
    <property type="entry name" value="PRK05753.1"/>
    <property type="match status" value="1"/>
</dbReference>
<dbReference type="Pfam" id="PF01272">
    <property type="entry name" value="GreA_GreB"/>
    <property type="match status" value="1"/>
</dbReference>
<dbReference type="SUPFAM" id="SSF54534">
    <property type="entry name" value="FKBP-like"/>
    <property type="match status" value="1"/>
</dbReference>
<evidence type="ECO:0000313" key="3">
    <source>
        <dbReference type="EMBL" id="OQM76561.1"/>
    </source>
</evidence>
<dbReference type="InterPro" id="IPR001437">
    <property type="entry name" value="Tscrpt_elong_fac_GreA/B_C"/>
</dbReference>
<keyword evidence="3" id="KW-0418">Kinase</keyword>
<dbReference type="GO" id="GO:0016301">
    <property type="term" value="F:kinase activity"/>
    <property type="evidence" value="ECO:0007669"/>
    <property type="project" value="UniProtKB-KW"/>
</dbReference>
<dbReference type="InterPro" id="IPR029462">
    <property type="entry name" value="Rnk_N"/>
</dbReference>
<name>A0A1V8RTN5_9HYPH</name>
<accession>A0A1V8RTN5</accession>
<keyword evidence="3" id="KW-0808">Transferase</keyword>
<dbReference type="GO" id="GO:0070063">
    <property type="term" value="F:RNA polymerase binding"/>
    <property type="evidence" value="ECO:0007669"/>
    <property type="project" value="InterPro"/>
</dbReference>
<dbReference type="PANTHER" id="PTHR30437:SF5">
    <property type="entry name" value="REGULATOR OF NUCLEOSIDE DIPHOSPHATE KINASE"/>
    <property type="match status" value="1"/>
</dbReference>
<dbReference type="GO" id="GO:0032784">
    <property type="term" value="P:regulation of DNA-templated transcription elongation"/>
    <property type="evidence" value="ECO:0007669"/>
    <property type="project" value="InterPro"/>
</dbReference>
<dbReference type="STRING" id="1873176.BFN67_13035"/>
<proteinExistence type="predicted"/>
<dbReference type="Gene3D" id="1.10.286.20">
    <property type="match status" value="1"/>
</dbReference>
<dbReference type="Proteomes" id="UP000191905">
    <property type="component" value="Unassembled WGS sequence"/>
</dbReference>
<dbReference type="InterPro" id="IPR023459">
    <property type="entry name" value="Tscrpt_elong_fac_GreA/B_fam"/>
</dbReference>
<dbReference type="Gene3D" id="3.10.50.30">
    <property type="entry name" value="Transcription elongation factor, GreA/GreB, C-terminal domain"/>
    <property type="match status" value="1"/>
</dbReference>
<dbReference type="Pfam" id="PF14760">
    <property type="entry name" value="Rnk_N"/>
    <property type="match status" value="1"/>
</dbReference>
<dbReference type="GO" id="GO:0006354">
    <property type="term" value="P:DNA-templated transcription elongation"/>
    <property type="evidence" value="ECO:0007669"/>
    <property type="project" value="TreeGrafter"/>
</dbReference>
<dbReference type="GO" id="GO:0003677">
    <property type="term" value="F:DNA binding"/>
    <property type="evidence" value="ECO:0007669"/>
    <property type="project" value="InterPro"/>
</dbReference>
<organism evidence="3 4">
    <name type="scientific">Manganibacter manganicus</name>
    <dbReference type="NCBI Taxonomy" id="1873176"/>
    <lineage>
        <taxon>Bacteria</taxon>
        <taxon>Pseudomonadati</taxon>
        <taxon>Pseudomonadota</taxon>
        <taxon>Alphaproteobacteria</taxon>
        <taxon>Hyphomicrobiales</taxon>
        <taxon>Phyllobacteriaceae</taxon>
        <taxon>Manganibacter</taxon>
    </lineage>
</organism>
<feature type="domain" description="Transcription elongation factor GreA/GreB C-terminal" evidence="1">
    <location>
        <begin position="57"/>
        <end position="131"/>
    </location>
</feature>
<sequence length="146" mass="15963">MQSNIKARRKPNIRIMRTDHARLSALAEATAARNPDISDELFAELDRARVINDADAPADLIRMGSVVTYKPDSSEARTVTLVFPVDADIEQNRISILTPIGTALIGLSAGQAINWIARDGRRHELSVVAVTQSQTEDRPQPISAHA</sequence>
<dbReference type="AlphaFoldDB" id="A0A1V8RTN5"/>
<evidence type="ECO:0000313" key="4">
    <source>
        <dbReference type="Proteomes" id="UP000191905"/>
    </source>
</evidence>
<evidence type="ECO:0000259" key="1">
    <source>
        <dbReference type="Pfam" id="PF01272"/>
    </source>
</evidence>
<gene>
    <name evidence="3" type="ORF">BFN67_13035</name>
</gene>
<dbReference type="EMBL" id="MDET01000006">
    <property type="protein sequence ID" value="OQM76561.1"/>
    <property type="molecule type" value="Genomic_DNA"/>
</dbReference>
<dbReference type="OrthoDB" id="192847at2"/>